<dbReference type="Proteomes" id="UP001241092">
    <property type="component" value="Chromosome"/>
</dbReference>
<dbReference type="Pfam" id="PF13577">
    <property type="entry name" value="SnoaL_4"/>
    <property type="match status" value="1"/>
</dbReference>
<dbReference type="InterPro" id="IPR032710">
    <property type="entry name" value="NTF2-like_dom_sf"/>
</dbReference>
<protein>
    <recommendedName>
        <fullName evidence="1">SnoaL-like domain-containing protein</fullName>
    </recommendedName>
</protein>
<proteinExistence type="predicted"/>
<organism evidence="2 3">
    <name type="scientific">Mycolicibacterium mageritense</name>
    <name type="common">Mycobacterium mageritense</name>
    <dbReference type="NCBI Taxonomy" id="53462"/>
    <lineage>
        <taxon>Bacteria</taxon>
        <taxon>Bacillati</taxon>
        <taxon>Actinomycetota</taxon>
        <taxon>Actinomycetes</taxon>
        <taxon>Mycobacteriales</taxon>
        <taxon>Mycobacteriaceae</taxon>
        <taxon>Mycolicibacterium</taxon>
    </lineage>
</organism>
<evidence type="ECO:0000313" key="3">
    <source>
        <dbReference type="Proteomes" id="UP001241092"/>
    </source>
</evidence>
<gene>
    <name evidence="2" type="ORF">hbim_04021</name>
</gene>
<evidence type="ECO:0000313" key="2">
    <source>
        <dbReference type="EMBL" id="BDY30078.1"/>
    </source>
</evidence>
<dbReference type="RefSeq" id="WP_286211128.1">
    <property type="nucleotide sequence ID" value="NZ_AP027452.1"/>
</dbReference>
<name>A0AAI8TSG1_MYCME</name>
<dbReference type="Gene3D" id="3.10.450.50">
    <property type="match status" value="1"/>
</dbReference>
<sequence>MSGSDKAAVTELLYRYAELVDAGDFDGVGRLLARATFGGTASQSTSGAEKIAKLFAMSTRRYPEHGNTPRTRHLVLNPIVDVDSDHATARSTFVVVQSVPEGPVPVPLQPIVVGRYYDTFGRDADGWHFTERKVDVEMVGDVSAHLMVDPSAYDTRARSDLEC</sequence>
<dbReference type="AlphaFoldDB" id="A0AAI8TSG1"/>
<dbReference type="EMBL" id="AP027452">
    <property type="protein sequence ID" value="BDY30078.1"/>
    <property type="molecule type" value="Genomic_DNA"/>
</dbReference>
<accession>A0AAI8TSG1</accession>
<evidence type="ECO:0000259" key="1">
    <source>
        <dbReference type="Pfam" id="PF13577"/>
    </source>
</evidence>
<dbReference type="InterPro" id="IPR037401">
    <property type="entry name" value="SnoaL-like"/>
</dbReference>
<dbReference type="SUPFAM" id="SSF54427">
    <property type="entry name" value="NTF2-like"/>
    <property type="match status" value="1"/>
</dbReference>
<feature type="domain" description="SnoaL-like" evidence="1">
    <location>
        <begin position="4"/>
        <end position="133"/>
    </location>
</feature>
<reference evidence="2" key="1">
    <citation type="submission" date="2023-03" db="EMBL/GenBank/DDBJ databases">
        <title>Draft genome sequence of a Mycolicibacterium mageritense strain H4_3_1 isolated from a hybrid biological-inorganic system reactor.</title>
        <authorList>
            <person name="Feng X."/>
            <person name="Kazama D."/>
            <person name="Sato K."/>
            <person name="Kobayashi H."/>
        </authorList>
    </citation>
    <scope>NUCLEOTIDE SEQUENCE</scope>
    <source>
        <strain evidence="2">H4_3_1</strain>
    </source>
</reference>